<dbReference type="InterPro" id="IPR002347">
    <property type="entry name" value="SDR_fam"/>
</dbReference>
<accession>A0A1Z1C4P9</accession>
<keyword evidence="2" id="KW-0521">NADP</keyword>
<evidence type="ECO:0000256" key="4">
    <source>
        <dbReference type="RuleBase" id="RU000363"/>
    </source>
</evidence>
<dbReference type="InterPro" id="IPR020904">
    <property type="entry name" value="Sc_DH/Rdtase_CS"/>
</dbReference>
<dbReference type="InterPro" id="IPR036291">
    <property type="entry name" value="NAD(P)-bd_dom_sf"/>
</dbReference>
<dbReference type="Pfam" id="PF00106">
    <property type="entry name" value="adh_short"/>
    <property type="match status" value="1"/>
</dbReference>
<dbReference type="Gene3D" id="3.40.50.720">
    <property type="entry name" value="NAD(P)-binding Rossmann-like Domain"/>
    <property type="match status" value="1"/>
</dbReference>
<proteinExistence type="inferred from homology"/>
<name>A0A1Z1C4P9_CLAUC</name>
<dbReference type="SUPFAM" id="SSF51735">
    <property type="entry name" value="NAD(P)-binding Rossmann-fold domains"/>
    <property type="match status" value="1"/>
</dbReference>
<keyword evidence="3" id="KW-0560">Oxidoreductase</keyword>
<protein>
    <submittedName>
        <fullName evidence="5">Putative short-chain dehydrogenase/reductase</fullName>
    </submittedName>
</protein>
<comment type="similarity">
    <text evidence="1 4">Belongs to the short-chain dehydrogenases/reductases (SDR) family.</text>
</comment>
<evidence type="ECO:0000256" key="3">
    <source>
        <dbReference type="ARBA" id="ARBA00023002"/>
    </source>
</evidence>
<dbReference type="CDD" id="cd05233">
    <property type="entry name" value="SDR_c"/>
    <property type="match status" value="1"/>
</dbReference>
<dbReference type="PANTHER" id="PTHR42901:SF1">
    <property type="entry name" value="ALCOHOL DEHYDROGENASE"/>
    <property type="match status" value="1"/>
</dbReference>
<dbReference type="GO" id="GO:0016491">
    <property type="term" value="F:oxidoreductase activity"/>
    <property type="evidence" value="ECO:0007669"/>
    <property type="project" value="UniProtKB-KW"/>
</dbReference>
<dbReference type="PANTHER" id="PTHR42901">
    <property type="entry name" value="ALCOHOL DEHYDROGENASE"/>
    <property type="match status" value="1"/>
</dbReference>
<organism evidence="5">
    <name type="scientific">Cladonia uncialis subsp. uncialis</name>
    <dbReference type="NCBI Taxonomy" id="180999"/>
    <lineage>
        <taxon>Eukaryota</taxon>
        <taxon>Fungi</taxon>
        <taxon>Dikarya</taxon>
        <taxon>Ascomycota</taxon>
        <taxon>Pezizomycotina</taxon>
        <taxon>Lecanoromycetes</taxon>
        <taxon>OSLEUM clade</taxon>
        <taxon>Lecanoromycetidae</taxon>
        <taxon>Lecanorales</taxon>
        <taxon>Lecanorineae</taxon>
        <taxon>Cladoniaceae</taxon>
        <taxon>Cladonia</taxon>
    </lineage>
</organism>
<evidence type="ECO:0000256" key="1">
    <source>
        <dbReference type="ARBA" id="ARBA00006484"/>
    </source>
</evidence>
<dbReference type="PROSITE" id="PS00061">
    <property type="entry name" value="ADH_SHORT"/>
    <property type="match status" value="1"/>
</dbReference>
<evidence type="ECO:0000313" key="6">
    <source>
        <dbReference type="EMBL" id="AUW31360.1"/>
    </source>
</evidence>
<reference evidence="6" key="2">
    <citation type="submission" date="2017-12" db="EMBL/GenBank/DDBJ databases">
        <title>Genome Sequencing Reveals a Rich Biosynthetic Potential.</title>
        <authorList>
            <person name="Bertrand R.L."/>
            <person name="Abdel-Hameed M.E."/>
            <person name="Sorensen J.L."/>
        </authorList>
    </citation>
    <scope>NUCLEOTIDE SEQUENCE</scope>
</reference>
<dbReference type="EMBL" id="MG777507">
    <property type="protein sequence ID" value="AUW31360.1"/>
    <property type="molecule type" value="Genomic_DNA"/>
</dbReference>
<reference evidence="5" key="1">
    <citation type="submission" date="2016-05" db="EMBL/GenBank/DDBJ databases">
        <title>Lichen genome sequencing reveals its rich biosynthetic potential.</title>
        <authorList>
            <person name="Bertrand R.L."/>
            <person name="Abdel-Hameed M."/>
            <person name="Sorensen J.L."/>
        </authorList>
    </citation>
    <scope>NUCLEOTIDE SEQUENCE</scope>
</reference>
<dbReference type="AlphaFoldDB" id="A0A1Z1C4P9"/>
<dbReference type="PRINTS" id="PR00080">
    <property type="entry name" value="SDRFAMILY"/>
</dbReference>
<dbReference type="EMBL" id="KX264276">
    <property type="protein sequence ID" value="ANM86577.1"/>
    <property type="molecule type" value="Genomic_DNA"/>
</dbReference>
<sequence length="291" mass="32029">MPSAETYTSEFHRTSYAYIDPSQPRLSTSGKTVLITGGGYGIGAGIARSFARSSASNIILTGRTLSRLNEHKASLEAEFPKTKVQVFTMDITDAEGVDKVFSTVVSSVAPIDIVVNNAAFLPEISPIKNADLKDWWRGFEVNVLGTATVTRTFLATKPEGRKGVVININTSVAHYGVFPAYSSYVASKMAVLRMTESFQAENPEVRFTSLQPGGVQTEMYAKFKMPEDYAMTDLSLPSDMSVWLSSDEADFVGGRLIWTNWDAEELVKRKEEIISKNHLTTGLRPIEGDLY</sequence>
<evidence type="ECO:0000256" key="2">
    <source>
        <dbReference type="ARBA" id="ARBA00022857"/>
    </source>
</evidence>
<evidence type="ECO:0000313" key="5">
    <source>
        <dbReference type="EMBL" id="ANM86577.1"/>
    </source>
</evidence>
<dbReference type="PRINTS" id="PR00081">
    <property type="entry name" value="GDHRDH"/>
</dbReference>